<dbReference type="Gene3D" id="6.10.280.10">
    <property type="entry name" value="Mediator complex, subunit Med21"/>
    <property type="match status" value="1"/>
</dbReference>
<evidence type="ECO:0000256" key="4">
    <source>
        <dbReference type="ARBA" id="ARBA00023163"/>
    </source>
</evidence>
<name>A0AAV8UVN3_9RHOD</name>
<keyword evidence="7" id="KW-0175">Coiled coil</keyword>
<dbReference type="PANTHER" id="PTHR13381">
    <property type="entry name" value="RNA POLYMERASE II HOLOENZYME COMPONENT SRB7"/>
    <property type="match status" value="1"/>
</dbReference>
<dbReference type="GO" id="GO:0003712">
    <property type="term" value="F:transcription coregulator activity"/>
    <property type="evidence" value="ECO:0007669"/>
    <property type="project" value="TreeGrafter"/>
</dbReference>
<comment type="caution">
    <text evidence="8">The sequence shown here is derived from an EMBL/GenBank/DDBJ whole genome shotgun (WGS) entry which is preliminary data.</text>
</comment>
<comment type="subcellular location">
    <subcellularLocation>
        <location evidence="1 6">Nucleus</location>
    </subcellularLocation>
</comment>
<evidence type="ECO:0000256" key="3">
    <source>
        <dbReference type="ARBA" id="ARBA00023159"/>
    </source>
</evidence>
<evidence type="ECO:0000313" key="9">
    <source>
        <dbReference type="Proteomes" id="UP001157974"/>
    </source>
</evidence>
<evidence type="ECO:0000256" key="7">
    <source>
        <dbReference type="SAM" id="Coils"/>
    </source>
</evidence>
<comment type="subunit">
    <text evidence="6">Component of the Mediator complex.</text>
</comment>
<sequence>MESNGETDSITEFQQKLDEFAVMMYSYIGILQRDALPAGSSDKDVKVEDLKLREDRRKELEQQAVEYATNIVKTAEDVDDTITNIEKEVENTAEGIEIGIREANEVSKQVGVKLKSKSERVRQTMESIRVAFEEIEKQEDTSNSYS</sequence>
<dbReference type="GO" id="GO:0016592">
    <property type="term" value="C:mediator complex"/>
    <property type="evidence" value="ECO:0007669"/>
    <property type="project" value="UniProtKB-UniRule"/>
</dbReference>
<dbReference type="SUPFAM" id="SSF140718">
    <property type="entry name" value="Mediator hinge subcomplex-like"/>
    <property type="match status" value="1"/>
</dbReference>
<keyword evidence="9" id="KW-1185">Reference proteome</keyword>
<keyword evidence="5 6" id="KW-0539">Nucleus</keyword>
<gene>
    <name evidence="8" type="ORF">NDN08_003028</name>
</gene>
<dbReference type="InterPro" id="IPR021384">
    <property type="entry name" value="Mediator_Med21"/>
</dbReference>
<dbReference type="EMBL" id="JAMWBK010000003">
    <property type="protein sequence ID" value="KAJ8906535.1"/>
    <property type="molecule type" value="Genomic_DNA"/>
</dbReference>
<evidence type="ECO:0000256" key="6">
    <source>
        <dbReference type="RuleBase" id="RU366036"/>
    </source>
</evidence>
<proteinExistence type="inferred from homology"/>
<dbReference type="PANTHER" id="PTHR13381:SF0">
    <property type="entry name" value="MEDIATOR OF RNA POLYMERASE II TRANSCRIPTION SUBUNIT 21"/>
    <property type="match status" value="1"/>
</dbReference>
<reference evidence="8 9" key="1">
    <citation type="journal article" date="2023" name="Nat. Commun.">
        <title>Origin of minicircular mitochondrial genomes in red algae.</title>
        <authorList>
            <person name="Lee Y."/>
            <person name="Cho C.H."/>
            <person name="Lee Y.M."/>
            <person name="Park S.I."/>
            <person name="Yang J.H."/>
            <person name="West J.A."/>
            <person name="Bhattacharya D."/>
            <person name="Yoon H.S."/>
        </authorList>
    </citation>
    <scope>NUCLEOTIDE SEQUENCE [LARGE SCALE GENOMIC DNA]</scope>
    <source>
        <strain evidence="8 9">CCMP1338</strain>
        <tissue evidence="8">Whole cell</tissue>
    </source>
</reference>
<feature type="coiled-coil region" evidence="7">
    <location>
        <begin position="50"/>
        <end position="77"/>
    </location>
</feature>
<evidence type="ECO:0000256" key="2">
    <source>
        <dbReference type="ARBA" id="ARBA00023015"/>
    </source>
</evidence>
<accession>A0AAV8UVN3</accession>
<comment type="similarity">
    <text evidence="6">Belongs to the Mediator complex subunit 21 family.</text>
</comment>
<dbReference type="InterPro" id="IPR037212">
    <property type="entry name" value="Med7/Med21-like"/>
</dbReference>
<protein>
    <recommendedName>
        <fullName evidence="6">Mediator of RNA polymerase II transcription subunit 21</fullName>
    </recommendedName>
</protein>
<dbReference type="Proteomes" id="UP001157974">
    <property type="component" value="Unassembled WGS sequence"/>
</dbReference>
<dbReference type="GO" id="GO:0006357">
    <property type="term" value="P:regulation of transcription by RNA polymerase II"/>
    <property type="evidence" value="ECO:0007669"/>
    <property type="project" value="TreeGrafter"/>
</dbReference>
<evidence type="ECO:0000256" key="1">
    <source>
        <dbReference type="ARBA" id="ARBA00004123"/>
    </source>
</evidence>
<evidence type="ECO:0000313" key="8">
    <source>
        <dbReference type="EMBL" id="KAJ8906535.1"/>
    </source>
</evidence>
<keyword evidence="2 6" id="KW-0805">Transcription regulation</keyword>
<comment type="function">
    <text evidence="6">Component of the Mediator complex, a coactivator involved in the regulated transcription of nearly all RNA polymerase II-dependent genes. Mediator functions as a bridge to convey information from gene-specific regulatory proteins to the basal RNA polymerase II transcription machinery. Mediator is recruited to promoters by direct interactions with regulatory proteins and serves as a scaffold for the assembly of a functional preinitiation complex with RNA polymerase II and the general transcription factors.</text>
</comment>
<keyword evidence="3 6" id="KW-0010">Activator</keyword>
<evidence type="ECO:0000256" key="5">
    <source>
        <dbReference type="ARBA" id="ARBA00023242"/>
    </source>
</evidence>
<organism evidence="8 9">
    <name type="scientific">Rhodosorus marinus</name>
    <dbReference type="NCBI Taxonomy" id="101924"/>
    <lineage>
        <taxon>Eukaryota</taxon>
        <taxon>Rhodophyta</taxon>
        <taxon>Stylonematophyceae</taxon>
        <taxon>Stylonematales</taxon>
        <taxon>Stylonemataceae</taxon>
        <taxon>Rhodosorus</taxon>
    </lineage>
</organism>
<keyword evidence="4 6" id="KW-0804">Transcription</keyword>
<dbReference type="AlphaFoldDB" id="A0AAV8UVN3"/>